<evidence type="ECO:0000313" key="2">
    <source>
        <dbReference type="EMBL" id="ETO21906.1"/>
    </source>
</evidence>
<feature type="compositionally biased region" description="Low complexity" evidence="1">
    <location>
        <begin position="80"/>
        <end position="108"/>
    </location>
</feature>
<protein>
    <submittedName>
        <fullName evidence="2">Uncharacterized protein</fullName>
    </submittedName>
</protein>
<comment type="caution">
    <text evidence="2">The sequence shown here is derived from an EMBL/GenBank/DDBJ whole genome shotgun (WGS) entry which is preliminary data.</text>
</comment>
<name>X6N7B8_RETFI</name>
<dbReference type="EMBL" id="ASPP01011197">
    <property type="protein sequence ID" value="ETO21906.1"/>
    <property type="molecule type" value="Genomic_DNA"/>
</dbReference>
<dbReference type="AlphaFoldDB" id="X6N7B8"/>
<sequence>NNEMEGKKQEDIKKDEKKIKVDMITSNEGLLVNKDDKTIKFRNDQRGRQENEDKLQMRTGEVEQRKAFVSDPLDYSQYKSLNSQNSNKIQNQNQNQNYNTTTTSSLSSMGSEHQQRRGKKGADFNPGAELHISNLPP</sequence>
<feature type="compositionally biased region" description="Basic and acidic residues" evidence="1">
    <location>
        <begin position="41"/>
        <end position="68"/>
    </location>
</feature>
<feature type="non-terminal residue" evidence="2">
    <location>
        <position position="1"/>
    </location>
</feature>
<proteinExistence type="predicted"/>
<evidence type="ECO:0000313" key="3">
    <source>
        <dbReference type="Proteomes" id="UP000023152"/>
    </source>
</evidence>
<dbReference type="Proteomes" id="UP000023152">
    <property type="component" value="Unassembled WGS sequence"/>
</dbReference>
<reference evidence="2 3" key="1">
    <citation type="journal article" date="2013" name="Curr. Biol.">
        <title>The Genome of the Foraminiferan Reticulomyxa filosa.</title>
        <authorList>
            <person name="Glockner G."/>
            <person name="Hulsmann N."/>
            <person name="Schleicher M."/>
            <person name="Noegel A.A."/>
            <person name="Eichinger L."/>
            <person name="Gallinger C."/>
            <person name="Pawlowski J."/>
            <person name="Sierra R."/>
            <person name="Euteneuer U."/>
            <person name="Pillet L."/>
            <person name="Moustafa A."/>
            <person name="Platzer M."/>
            <person name="Groth M."/>
            <person name="Szafranski K."/>
            <person name="Schliwa M."/>
        </authorList>
    </citation>
    <scope>NUCLEOTIDE SEQUENCE [LARGE SCALE GENOMIC DNA]</scope>
</reference>
<accession>X6N7B8</accession>
<feature type="region of interest" description="Disordered" evidence="1">
    <location>
        <begin position="41"/>
        <end position="137"/>
    </location>
</feature>
<keyword evidence="3" id="KW-1185">Reference proteome</keyword>
<evidence type="ECO:0000256" key="1">
    <source>
        <dbReference type="SAM" id="MobiDB-lite"/>
    </source>
</evidence>
<gene>
    <name evidence="2" type="ORF">RFI_15296</name>
</gene>
<organism evidence="2 3">
    <name type="scientific">Reticulomyxa filosa</name>
    <dbReference type="NCBI Taxonomy" id="46433"/>
    <lineage>
        <taxon>Eukaryota</taxon>
        <taxon>Sar</taxon>
        <taxon>Rhizaria</taxon>
        <taxon>Retaria</taxon>
        <taxon>Foraminifera</taxon>
        <taxon>Monothalamids</taxon>
        <taxon>Reticulomyxidae</taxon>
        <taxon>Reticulomyxa</taxon>
    </lineage>
</organism>